<feature type="domain" description="4Fe-4S ferredoxin-type" evidence="9">
    <location>
        <begin position="1"/>
        <end position="29"/>
    </location>
</feature>
<dbReference type="Proteomes" id="UP001596180">
    <property type="component" value="Unassembled WGS sequence"/>
</dbReference>
<comment type="cofactor">
    <cofactor evidence="1">
        <name>[3Fe-4S] cluster</name>
        <dbReference type="ChEBI" id="CHEBI:21137"/>
    </cofactor>
</comment>
<evidence type="ECO:0000256" key="7">
    <source>
        <dbReference type="ARBA" id="ARBA00023291"/>
    </source>
</evidence>
<gene>
    <name evidence="10" type="ORF">ACFPZI_18270</name>
</gene>
<dbReference type="PANTHER" id="PTHR36923:SF3">
    <property type="entry name" value="FERREDOXIN"/>
    <property type="match status" value="1"/>
</dbReference>
<sequence length="65" mass="6914">MNIEIDYPKCIGAGQCVLEAPDVFDQDDDGIVVLLDEDPAPHAAAVRSAAHACPARAIVVDREEP</sequence>
<keyword evidence="7" id="KW-0003">3Fe-4S</keyword>
<dbReference type="InterPro" id="IPR051269">
    <property type="entry name" value="Fe-S_cluster_ET"/>
</dbReference>
<evidence type="ECO:0000256" key="5">
    <source>
        <dbReference type="ARBA" id="ARBA00023004"/>
    </source>
</evidence>
<dbReference type="RefSeq" id="WP_355896427.1">
    <property type="nucleotide sequence ID" value="NZ_JBHSOA010000037.1"/>
</dbReference>
<dbReference type="Gene3D" id="3.30.70.20">
    <property type="match status" value="1"/>
</dbReference>
<comment type="function">
    <text evidence="8">Ferredoxins are iron-sulfur proteins that transfer electrons in a wide variety of metabolic reactions.</text>
</comment>
<protein>
    <recommendedName>
        <fullName evidence="8">Ferredoxin</fullName>
    </recommendedName>
</protein>
<evidence type="ECO:0000256" key="8">
    <source>
        <dbReference type="RuleBase" id="RU368020"/>
    </source>
</evidence>
<dbReference type="PANTHER" id="PTHR36923">
    <property type="entry name" value="FERREDOXIN"/>
    <property type="match status" value="1"/>
</dbReference>
<dbReference type="Pfam" id="PF13459">
    <property type="entry name" value="Fer4_15"/>
    <property type="match status" value="1"/>
</dbReference>
<evidence type="ECO:0000313" key="11">
    <source>
        <dbReference type="Proteomes" id="UP001596180"/>
    </source>
</evidence>
<evidence type="ECO:0000259" key="9">
    <source>
        <dbReference type="PROSITE" id="PS51379"/>
    </source>
</evidence>
<accession>A0ABW1DZD2</accession>
<organism evidence="10 11">
    <name type="scientific">Streptomyces chlorus</name>
    <dbReference type="NCBI Taxonomy" id="887452"/>
    <lineage>
        <taxon>Bacteria</taxon>
        <taxon>Bacillati</taxon>
        <taxon>Actinomycetota</taxon>
        <taxon>Actinomycetes</taxon>
        <taxon>Kitasatosporales</taxon>
        <taxon>Streptomycetaceae</taxon>
        <taxon>Streptomyces</taxon>
    </lineage>
</organism>
<dbReference type="EMBL" id="JBHSOA010000037">
    <property type="protein sequence ID" value="MFC5853684.1"/>
    <property type="molecule type" value="Genomic_DNA"/>
</dbReference>
<evidence type="ECO:0000256" key="1">
    <source>
        <dbReference type="ARBA" id="ARBA00001927"/>
    </source>
</evidence>
<evidence type="ECO:0000313" key="10">
    <source>
        <dbReference type="EMBL" id="MFC5853684.1"/>
    </source>
</evidence>
<keyword evidence="6 8" id="KW-0411">Iron-sulfur</keyword>
<proteinExistence type="predicted"/>
<evidence type="ECO:0000256" key="3">
    <source>
        <dbReference type="ARBA" id="ARBA00022723"/>
    </source>
</evidence>
<keyword evidence="2 8" id="KW-0813">Transport</keyword>
<dbReference type="InterPro" id="IPR001080">
    <property type="entry name" value="3Fe4S_ferredoxin"/>
</dbReference>
<comment type="caution">
    <text evidence="10">The sequence shown here is derived from an EMBL/GenBank/DDBJ whole genome shotgun (WGS) entry which is preliminary data.</text>
</comment>
<dbReference type="PRINTS" id="PR00352">
    <property type="entry name" value="3FE4SFRDOXIN"/>
</dbReference>
<evidence type="ECO:0000256" key="6">
    <source>
        <dbReference type="ARBA" id="ARBA00023014"/>
    </source>
</evidence>
<name>A0ABW1DZD2_9ACTN</name>
<keyword evidence="4 8" id="KW-0249">Electron transport</keyword>
<keyword evidence="11" id="KW-1185">Reference proteome</keyword>
<reference evidence="11" key="1">
    <citation type="journal article" date="2019" name="Int. J. Syst. Evol. Microbiol.">
        <title>The Global Catalogue of Microorganisms (GCM) 10K type strain sequencing project: providing services to taxonomists for standard genome sequencing and annotation.</title>
        <authorList>
            <consortium name="The Broad Institute Genomics Platform"/>
            <consortium name="The Broad Institute Genome Sequencing Center for Infectious Disease"/>
            <person name="Wu L."/>
            <person name="Ma J."/>
        </authorList>
    </citation>
    <scope>NUCLEOTIDE SEQUENCE [LARGE SCALE GENOMIC DNA]</scope>
    <source>
        <strain evidence="11">JCM 10411</strain>
    </source>
</reference>
<keyword evidence="5 8" id="KW-0408">Iron</keyword>
<evidence type="ECO:0000256" key="2">
    <source>
        <dbReference type="ARBA" id="ARBA00022448"/>
    </source>
</evidence>
<dbReference type="SUPFAM" id="SSF54862">
    <property type="entry name" value="4Fe-4S ferredoxins"/>
    <property type="match status" value="1"/>
</dbReference>
<evidence type="ECO:0000256" key="4">
    <source>
        <dbReference type="ARBA" id="ARBA00022982"/>
    </source>
</evidence>
<dbReference type="PROSITE" id="PS51379">
    <property type="entry name" value="4FE4S_FER_2"/>
    <property type="match status" value="1"/>
</dbReference>
<dbReference type="InterPro" id="IPR017896">
    <property type="entry name" value="4Fe4S_Fe-S-bd"/>
</dbReference>
<keyword evidence="3 8" id="KW-0479">Metal-binding</keyword>